<dbReference type="OrthoDB" id="405996at2759"/>
<organism evidence="2 3">
    <name type="scientific">Paraglomus occultum</name>
    <dbReference type="NCBI Taxonomy" id="144539"/>
    <lineage>
        <taxon>Eukaryota</taxon>
        <taxon>Fungi</taxon>
        <taxon>Fungi incertae sedis</taxon>
        <taxon>Mucoromycota</taxon>
        <taxon>Glomeromycotina</taxon>
        <taxon>Glomeromycetes</taxon>
        <taxon>Paraglomerales</taxon>
        <taxon>Paraglomeraceae</taxon>
        <taxon>Paraglomus</taxon>
    </lineage>
</organism>
<dbReference type="GO" id="GO:0004439">
    <property type="term" value="F:phosphatidylinositol-4,5-bisphosphate 5-phosphatase activity"/>
    <property type="evidence" value="ECO:0007669"/>
    <property type="project" value="TreeGrafter"/>
</dbReference>
<dbReference type="SMART" id="SM00128">
    <property type="entry name" value="IPPc"/>
    <property type="match status" value="1"/>
</dbReference>
<dbReference type="SUPFAM" id="SSF56219">
    <property type="entry name" value="DNase I-like"/>
    <property type="match status" value="1"/>
</dbReference>
<accession>A0A9N9AQ44</accession>
<dbReference type="Proteomes" id="UP000789572">
    <property type="component" value="Unassembled WGS sequence"/>
</dbReference>
<dbReference type="AlphaFoldDB" id="A0A9N9AQ44"/>
<dbReference type="InterPro" id="IPR000300">
    <property type="entry name" value="IPPc"/>
</dbReference>
<dbReference type="InterPro" id="IPR036691">
    <property type="entry name" value="Endo/exonu/phosph_ase_sf"/>
</dbReference>
<name>A0A9N9AQ44_9GLOM</name>
<protein>
    <submittedName>
        <fullName evidence="2">1520_t:CDS:1</fullName>
    </submittedName>
</protein>
<evidence type="ECO:0000313" key="2">
    <source>
        <dbReference type="EMBL" id="CAG8537593.1"/>
    </source>
</evidence>
<dbReference type="PANTHER" id="PTHR11200:SF275">
    <property type="entry name" value="LD06095P"/>
    <property type="match status" value="1"/>
</dbReference>
<dbReference type="GO" id="GO:0046856">
    <property type="term" value="P:phosphatidylinositol dephosphorylation"/>
    <property type="evidence" value="ECO:0007669"/>
    <property type="project" value="InterPro"/>
</dbReference>
<dbReference type="InterPro" id="IPR046985">
    <property type="entry name" value="IP5"/>
</dbReference>
<keyword evidence="3" id="KW-1185">Reference proteome</keyword>
<reference evidence="2" key="1">
    <citation type="submission" date="2021-06" db="EMBL/GenBank/DDBJ databases">
        <authorList>
            <person name="Kallberg Y."/>
            <person name="Tangrot J."/>
            <person name="Rosling A."/>
        </authorList>
    </citation>
    <scope>NUCLEOTIDE SEQUENCE</scope>
    <source>
        <strain evidence="2">IA702</strain>
    </source>
</reference>
<gene>
    <name evidence="2" type="ORF">POCULU_LOCUS4373</name>
</gene>
<dbReference type="PANTHER" id="PTHR11200">
    <property type="entry name" value="INOSITOL 5-PHOSPHATASE"/>
    <property type="match status" value="1"/>
</dbReference>
<evidence type="ECO:0000313" key="3">
    <source>
        <dbReference type="Proteomes" id="UP000789572"/>
    </source>
</evidence>
<evidence type="ECO:0000259" key="1">
    <source>
        <dbReference type="SMART" id="SM00128"/>
    </source>
</evidence>
<sequence>MRLKRGINGRIGRFFKENRGSTFLMLQLTRGCMPPTFCEQKGVESSVECREKHAKNMTTIWSLVHPWIALRKKRKVIECKEEEKKVEYNKIKIFIGTWNMHGKLPPPNLAPFCERPNHEAPDESDRPYCSPFAEHPYHLLVIGTQECQHNISHSVFFPSKEIWENRLCEYLGHSYKLVKTETMAALHLAVFVWNKCVDWIIDIQHASVATGIANLFGNKGAVGISILFGYTSFLFINSHLAANKGRLKQRNNNVKKIQRELRLKGFNKTDKAQDVTDRFDYIFWFGDMNYRVNLERAEVDERLEAKDIKTLLEHDQLLEEMKNNPIFKNFHEAPIGFTPTFKFDITDHEDYRHSGPLPHCLSSPAIVQPPPARYDTSEKNRVPSWTDRILFKTRIPDKDAKVIRYTSHMDVLGFSDHKPVTGVFLVDFDWNRTVNHRKHAHPLQLMSKKDNSIISYFSYSNGNNSSSIISCDDETSNNS</sequence>
<feature type="domain" description="Inositol polyphosphate-related phosphatase" evidence="1">
    <location>
        <begin position="89"/>
        <end position="435"/>
    </location>
</feature>
<dbReference type="EMBL" id="CAJVPJ010000562">
    <property type="protein sequence ID" value="CAG8537593.1"/>
    <property type="molecule type" value="Genomic_DNA"/>
</dbReference>
<dbReference type="Pfam" id="PF22669">
    <property type="entry name" value="Exo_endo_phos2"/>
    <property type="match status" value="2"/>
</dbReference>
<comment type="caution">
    <text evidence="2">The sequence shown here is derived from an EMBL/GenBank/DDBJ whole genome shotgun (WGS) entry which is preliminary data.</text>
</comment>
<dbReference type="Gene3D" id="3.60.10.10">
    <property type="entry name" value="Endonuclease/exonuclease/phosphatase"/>
    <property type="match status" value="1"/>
</dbReference>
<proteinExistence type="predicted"/>